<dbReference type="AlphaFoldDB" id="A0A926DXD7"/>
<name>A0A926DXD7_9FIRM</name>
<dbReference type="Proteomes" id="UP000653127">
    <property type="component" value="Unassembled WGS sequence"/>
</dbReference>
<dbReference type="SUPFAM" id="SSF140683">
    <property type="entry name" value="SP0561-like"/>
    <property type="match status" value="1"/>
</dbReference>
<evidence type="ECO:0000313" key="3">
    <source>
        <dbReference type="Proteomes" id="UP000653127"/>
    </source>
</evidence>
<feature type="domain" description="DUF1858" evidence="1">
    <location>
        <begin position="6"/>
        <end position="58"/>
    </location>
</feature>
<accession>A0A926DXD7</accession>
<dbReference type="InterPro" id="IPR023883">
    <property type="entry name" value="CHP03980_redox-disulphide"/>
</dbReference>
<organism evidence="2 3">
    <name type="scientific">Ligaoa zhengdingensis</name>
    <dbReference type="NCBI Taxonomy" id="2763658"/>
    <lineage>
        <taxon>Bacteria</taxon>
        <taxon>Bacillati</taxon>
        <taxon>Bacillota</taxon>
        <taxon>Clostridia</taxon>
        <taxon>Eubacteriales</taxon>
        <taxon>Oscillospiraceae</taxon>
        <taxon>Ligaoa</taxon>
    </lineage>
</organism>
<proteinExistence type="predicted"/>
<comment type="caution">
    <text evidence="2">The sequence shown here is derived from an EMBL/GenBank/DDBJ whole genome shotgun (WGS) entry which is preliminary data.</text>
</comment>
<dbReference type="InterPro" id="IPR038062">
    <property type="entry name" value="ScdA-like_N_sf"/>
</dbReference>
<dbReference type="PANTHER" id="PTHR39341">
    <property type="entry name" value="BSL7085 PROTEIN"/>
    <property type="match status" value="1"/>
</dbReference>
<dbReference type="EMBL" id="JACRST010000015">
    <property type="protein sequence ID" value="MBC8547178.1"/>
    <property type="molecule type" value="Genomic_DNA"/>
</dbReference>
<evidence type="ECO:0000259" key="1">
    <source>
        <dbReference type="Pfam" id="PF08984"/>
    </source>
</evidence>
<keyword evidence="3" id="KW-1185">Reference proteome</keyword>
<dbReference type="Pfam" id="PF08984">
    <property type="entry name" value="DUF1858"/>
    <property type="match status" value="1"/>
</dbReference>
<reference evidence="2" key="1">
    <citation type="submission" date="2020-08" db="EMBL/GenBank/DDBJ databases">
        <title>Genome public.</title>
        <authorList>
            <person name="Liu C."/>
            <person name="Sun Q."/>
        </authorList>
    </citation>
    <scope>NUCLEOTIDE SEQUENCE</scope>
    <source>
        <strain evidence="2">NSJ-31</strain>
    </source>
</reference>
<sequence length="67" mass="7250">MAFTVTPDSVIGEILDYDGTTAQYFLEMGMHCLGCPASRAETLAEACEVHGVDCNELVDKLNAHCNQ</sequence>
<gene>
    <name evidence="2" type="ORF">H8711_09585</name>
</gene>
<dbReference type="RefSeq" id="WP_249283251.1">
    <property type="nucleotide sequence ID" value="NZ_JACRST010000015.1"/>
</dbReference>
<dbReference type="Gene3D" id="1.10.3910.10">
    <property type="entry name" value="SP0561-like"/>
    <property type="match status" value="1"/>
</dbReference>
<dbReference type="PANTHER" id="PTHR39341:SF1">
    <property type="entry name" value="DUF1858 DOMAIN-CONTAINING PROTEIN"/>
    <property type="match status" value="1"/>
</dbReference>
<dbReference type="NCBIfam" id="TIGR03980">
    <property type="entry name" value="prismane_assoc"/>
    <property type="match status" value="1"/>
</dbReference>
<dbReference type="InterPro" id="IPR015077">
    <property type="entry name" value="DUF1858"/>
</dbReference>
<protein>
    <submittedName>
        <fullName evidence="2">DUF1858 domain-containing protein</fullName>
    </submittedName>
</protein>
<evidence type="ECO:0000313" key="2">
    <source>
        <dbReference type="EMBL" id="MBC8547178.1"/>
    </source>
</evidence>